<dbReference type="RefSeq" id="WP_168148423.1">
    <property type="nucleotide sequence ID" value="NZ_JAAVXB010000006.1"/>
</dbReference>
<feature type="transmembrane region" description="Helical" evidence="2">
    <location>
        <begin position="6"/>
        <end position="25"/>
    </location>
</feature>
<keyword evidence="2" id="KW-0472">Membrane</keyword>
<gene>
    <name evidence="3" type="ORF">G7Y82_12305</name>
</gene>
<organism evidence="3 4">
    <name type="scientific">Solimonas marina</name>
    <dbReference type="NCBI Taxonomy" id="2714601"/>
    <lineage>
        <taxon>Bacteria</taxon>
        <taxon>Pseudomonadati</taxon>
        <taxon>Pseudomonadota</taxon>
        <taxon>Gammaproteobacteria</taxon>
        <taxon>Nevskiales</taxon>
        <taxon>Nevskiaceae</taxon>
        <taxon>Solimonas</taxon>
    </lineage>
</organism>
<feature type="region of interest" description="Disordered" evidence="1">
    <location>
        <begin position="48"/>
        <end position="178"/>
    </location>
</feature>
<keyword evidence="2" id="KW-1133">Transmembrane helix</keyword>
<comment type="caution">
    <text evidence="3">The sequence shown here is derived from an EMBL/GenBank/DDBJ whole genome shotgun (WGS) entry which is preliminary data.</text>
</comment>
<dbReference type="EMBL" id="JAAVXB010000006">
    <property type="protein sequence ID" value="NKF23100.1"/>
    <property type="molecule type" value="Genomic_DNA"/>
</dbReference>
<dbReference type="Proteomes" id="UP000653472">
    <property type="component" value="Unassembled WGS sequence"/>
</dbReference>
<accession>A0A969WE45</accession>
<reference evidence="3" key="1">
    <citation type="submission" date="2020-03" db="EMBL/GenBank/DDBJ databases">
        <title>Solimonas marina sp. nov., isolated from deep seawater of the Pacific Ocean.</title>
        <authorList>
            <person name="Liu X."/>
            <person name="Lai Q."/>
            <person name="Sun F."/>
            <person name="Gai Y."/>
            <person name="Li G."/>
            <person name="Shao Z."/>
        </authorList>
    </citation>
    <scope>NUCLEOTIDE SEQUENCE</scope>
    <source>
        <strain evidence="3">C16B3</strain>
    </source>
</reference>
<name>A0A969WE45_9GAMM</name>
<sequence length="282" mass="28059">MKGWKILVAAIVVGVGTYFGLELLLPHHEVEVKLSGLVPSEKVFGSSEKAPEQLAAADAATPGATDGTAGAPAEAAPSTDDAMADSTATPATGTSAPADTADASSAEPPADATAAAASTDSAAPAAAPEPAAEPEPAPEPEPAAAPAPEPAPAAAAPKPMPKPKPVAKPKPAPKKPAAPKVWWTGASGGLDVVYVGSASFERAIAILAGSAFASADSAQQSVHISSGGKAVFGTWKLNDKNPRMLLFPVKSLGNYTVKIDGTLRDAQGKTVGSSMQGVVYVQ</sequence>
<keyword evidence="2" id="KW-0812">Transmembrane</keyword>
<evidence type="ECO:0000256" key="1">
    <source>
        <dbReference type="SAM" id="MobiDB-lite"/>
    </source>
</evidence>
<keyword evidence="4" id="KW-1185">Reference proteome</keyword>
<evidence type="ECO:0000313" key="3">
    <source>
        <dbReference type="EMBL" id="NKF23100.1"/>
    </source>
</evidence>
<proteinExistence type="predicted"/>
<feature type="compositionally biased region" description="Pro residues" evidence="1">
    <location>
        <begin position="131"/>
        <end position="151"/>
    </location>
</feature>
<evidence type="ECO:0000313" key="4">
    <source>
        <dbReference type="Proteomes" id="UP000653472"/>
    </source>
</evidence>
<evidence type="ECO:0000256" key="2">
    <source>
        <dbReference type="SAM" id="Phobius"/>
    </source>
</evidence>
<protein>
    <submittedName>
        <fullName evidence="3">Uncharacterized protein</fullName>
    </submittedName>
</protein>
<dbReference type="AlphaFoldDB" id="A0A969WE45"/>
<feature type="compositionally biased region" description="Low complexity" evidence="1">
    <location>
        <begin position="84"/>
        <end position="130"/>
    </location>
</feature>
<feature type="compositionally biased region" description="Low complexity" evidence="1">
    <location>
        <begin position="55"/>
        <end position="77"/>
    </location>
</feature>